<reference evidence="2 3" key="1">
    <citation type="submission" date="2016-10" db="EMBL/GenBank/DDBJ databases">
        <authorList>
            <person name="de Groot N.N."/>
        </authorList>
    </citation>
    <scope>NUCLEOTIDE SEQUENCE [LARGE SCALE GENOMIC DNA]</scope>
    <source>
        <strain evidence="2 3">S5-249</strain>
    </source>
</reference>
<sequence length="63" mass="6900">MYSELTYFEGAHFQHIADYQEQLRLKWRSPSSAADAGARSSGLAAAGRVRTAPSLRADSARQS</sequence>
<dbReference type="EMBL" id="FOZG01000001">
    <property type="protein sequence ID" value="SFR83581.1"/>
    <property type="molecule type" value="Genomic_DNA"/>
</dbReference>
<keyword evidence="3" id="KW-1185">Reference proteome</keyword>
<gene>
    <name evidence="2" type="ORF">SAMN05192580_1028</name>
</gene>
<name>A0A1I6JXA6_9SPHN</name>
<evidence type="ECO:0000313" key="2">
    <source>
        <dbReference type="EMBL" id="SFR83581.1"/>
    </source>
</evidence>
<evidence type="ECO:0000313" key="3">
    <source>
        <dbReference type="Proteomes" id="UP000198824"/>
    </source>
</evidence>
<protein>
    <submittedName>
        <fullName evidence="2">Uncharacterized protein</fullName>
    </submittedName>
</protein>
<accession>A0A1I6JXA6</accession>
<dbReference type="AlphaFoldDB" id="A0A1I6JXA6"/>
<dbReference type="RefSeq" id="WP_093311677.1">
    <property type="nucleotide sequence ID" value="NZ_FOZG01000001.1"/>
</dbReference>
<evidence type="ECO:0000256" key="1">
    <source>
        <dbReference type="SAM" id="MobiDB-lite"/>
    </source>
</evidence>
<proteinExistence type="predicted"/>
<organism evidence="2 3">
    <name type="scientific">Sphingomonas jatrophae</name>
    <dbReference type="NCBI Taxonomy" id="1166337"/>
    <lineage>
        <taxon>Bacteria</taxon>
        <taxon>Pseudomonadati</taxon>
        <taxon>Pseudomonadota</taxon>
        <taxon>Alphaproteobacteria</taxon>
        <taxon>Sphingomonadales</taxon>
        <taxon>Sphingomonadaceae</taxon>
        <taxon>Sphingomonas</taxon>
    </lineage>
</organism>
<feature type="region of interest" description="Disordered" evidence="1">
    <location>
        <begin position="30"/>
        <end position="63"/>
    </location>
</feature>
<feature type="compositionally biased region" description="Low complexity" evidence="1">
    <location>
        <begin position="30"/>
        <end position="48"/>
    </location>
</feature>
<dbReference type="Proteomes" id="UP000198824">
    <property type="component" value="Unassembled WGS sequence"/>
</dbReference>